<feature type="compositionally biased region" description="Basic residues" evidence="1">
    <location>
        <begin position="220"/>
        <end position="229"/>
    </location>
</feature>
<gene>
    <name evidence="2" type="ORF">LTR24_003304</name>
</gene>
<keyword evidence="3" id="KW-1185">Reference proteome</keyword>
<dbReference type="InterPro" id="IPR013943">
    <property type="entry name" value="Pet127"/>
</dbReference>
<dbReference type="EMBL" id="JAVRRG010000031">
    <property type="protein sequence ID" value="KAK5094857.1"/>
    <property type="molecule type" value="Genomic_DNA"/>
</dbReference>
<feature type="region of interest" description="Disordered" evidence="1">
    <location>
        <begin position="188"/>
        <end position="229"/>
    </location>
</feature>
<accession>A0ABR0KG42</accession>
<dbReference type="Proteomes" id="UP001345013">
    <property type="component" value="Unassembled WGS sequence"/>
</dbReference>
<sequence>MRPSASGQRYVCLPCLLRSARTARTGHEHNTLTQRREISTATSSVSAIPQPIRKHGAGQPSGTAIQSRTNTTITTEPVKLSAGQMGKVGQLHGLRSRLENGLSAVPEAESDPKGVPIEKVLAAIKAEGEAHLFQTLEQVYNGRPYKEVSRELSMVSKHRRPSLATVTDDATIGVLNKLGILAEEQKPAAAKPLQATPLKQQDADDTPLEKQDADEGSATKTKRQRRLRRVRKVEDKLRIAKVTSPKLPVRKELVKPAPVMDAARTRKSSSDVVPARTRRTTSFDAAPIPLRAPSEAKSIEPSLIPQRAIETANMPRVPKLSFDLSRVLFNPGVYQLQDPRSRVYNFDPYLANIMPVTEFNFDALNPYITSSQDELLHYTAQKHNKRYIGSSSSMSAAMSHFHFLLSAWRPIDPSILSQKISGYTSFTQISRTPSSIYLRWKDGTYAIDADKEYDTPNILMMQGKSMEKLLTLEKEDFEKYRKPRAGEQAPAIDAEPEAYHYSTVGNFLLRSQLDAHDPRLPGTGMFDLKTRAVAGIRMIMREHEVGMGYQIKDRFGMWESFDREYYDMIRSAFLKYSLQVRMGRMDGIFVAYHNIARIFGFQYVSLEELDMALHGQADRVLGDREFRASLQLMNEIFDEATREFPEQSLRIMFETRESNKTEPNGYMRVFAEPMTNEEIDKVQKAGKDKMDEYEKKMAAGIDPKTSEPEGQTIEEKMSPSTLESNAADTAFLDEVLSETKIEEELKTPADPQAQGKSVACWLLHIYNEVNNERVARPNGISTEDRWVVKYRLERNADSKSRALYNASRNRRAADLQFTLEARAKNYFTDKLRMMSESGRIWREEQDALDSQREKVALYSPGQ</sequence>
<organism evidence="2 3">
    <name type="scientific">Lithohypha guttulata</name>
    <dbReference type="NCBI Taxonomy" id="1690604"/>
    <lineage>
        <taxon>Eukaryota</taxon>
        <taxon>Fungi</taxon>
        <taxon>Dikarya</taxon>
        <taxon>Ascomycota</taxon>
        <taxon>Pezizomycotina</taxon>
        <taxon>Eurotiomycetes</taxon>
        <taxon>Chaetothyriomycetidae</taxon>
        <taxon>Chaetothyriales</taxon>
        <taxon>Trichomeriaceae</taxon>
        <taxon>Lithohypha</taxon>
    </lineage>
</organism>
<evidence type="ECO:0008006" key="4">
    <source>
        <dbReference type="Google" id="ProtNLM"/>
    </source>
</evidence>
<evidence type="ECO:0000256" key="1">
    <source>
        <dbReference type="SAM" id="MobiDB-lite"/>
    </source>
</evidence>
<reference evidence="2 3" key="1">
    <citation type="submission" date="2023-08" db="EMBL/GenBank/DDBJ databases">
        <title>Black Yeasts Isolated from many extreme environments.</title>
        <authorList>
            <person name="Coleine C."/>
            <person name="Stajich J.E."/>
            <person name="Selbmann L."/>
        </authorList>
    </citation>
    <scope>NUCLEOTIDE SEQUENCE [LARGE SCALE GENOMIC DNA]</scope>
    <source>
        <strain evidence="2 3">CCFEE 5885</strain>
    </source>
</reference>
<evidence type="ECO:0000313" key="3">
    <source>
        <dbReference type="Proteomes" id="UP001345013"/>
    </source>
</evidence>
<proteinExistence type="predicted"/>
<dbReference type="PANTHER" id="PTHR31014">
    <property type="entry name" value="MITOCHONDRIAL TRANSLATION SYSTEM COMPONENT PET127-RELATED"/>
    <property type="match status" value="1"/>
</dbReference>
<feature type="region of interest" description="Disordered" evidence="1">
    <location>
        <begin position="701"/>
        <end position="722"/>
    </location>
</feature>
<dbReference type="PANTHER" id="PTHR31014:SF0">
    <property type="entry name" value="MITOCHONDRIAL TRANSLATION SYSTEM COMPONENT PET127-RELATED"/>
    <property type="match status" value="1"/>
</dbReference>
<comment type="caution">
    <text evidence="2">The sequence shown here is derived from an EMBL/GenBank/DDBJ whole genome shotgun (WGS) entry which is preliminary data.</text>
</comment>
<protein>
    <recommendedName>
        <fullName evidence="4">Pet127-domain-containing protein</fullName>
    </recommendedName>
</protein>
<dbReference type="Pfam" id="PF08634">
    <property type="entry name" value="Pet127"/>
    <property type="match status" value="1"/>
</dbReference>
<evidence type="ECO:0000313" key="2">
    <source>
        <dbReference type="EMBL" id="KAK5094857.1"/>
    </source>
</evidence>
<name>A0ABR0KG42_9EURO</name>